<dbReference type="EMBL" id="MKGL01000570">
    <property type="protein sequence ID" value="RNE97374.1"/>
    <property type="molecule type" value="Genomic_DNA"/>
</dbReference>
<comment type="caution">
    <text evidence="2">The sequence shown here is derived from an EMBL/GenBank/DDBJ whole genome shotgun (WGS) entry which is preliminary data.</text>
</comment>
<proteinExistence type="predicted"/>
<evidence type="ECO:0000256" key="1">
    <source>
        <dbReference type="SAM" id="Phobius"/>
    </source>
</evidence>
<keyword evidence="1" id="KW-1133">Transmembrane helix</keyword>
<evidence type="ECO:0000313" key="3">
    <source>
        <dbReference type="Proteomes" id="UP000283634"/>
    </source>
</evidence>
<dbReference type="OrthoDB" id="249234at2759"/>
<dbReference type="RefSeq" id="XP_029234091.1">
    <property type="nucleotide sequence ID" value="XM_029386051.1"/>
</dbReference>
<organism evidence="2 3">
    <name type="scientific">Trypanosoma rangeli</name>
    <dbReference type="NCBI Taxonomy" id="5698"/>
    <lineage>
        <taxon>Eukaryota</taxon>
        <taxon>Discoba</taxon>
        <taxon>Euglenozoa</taxon>
        <taxon>Kinetoplastea</taxon>
        <taxon>Metakinetoplastina</taxon>
        <taxon>Trypanosomatida</taxon>
        <taxon>Trypanosomatidae</taxon>
        <taxon>Trypanosoma</taxon>
        <taxon>Herpetosoma</taxon>
    </lineage>
</organism>
<accession>A0A3R7KMC8</accession>
<gene>
    <name evidence="2" type="ORF">TraAM80_09361</name>
</gene>
<sequence>MEAIQRALQDKPVHRRPLLMFLEQLPLNCSASRFTGRANMFKRCEDLTAPVVVPLYRRVLAAMAWHLNIPVVPTQHFFKGRYTYCTLSDGVHMDPPCMMMAQHHIWNTYLLLRREKVIQGLPTGSGQLPNAMRFVEEEEYVEWLLQMDGLDMGSTRRRYPFRGFSVIILLVLLPCFLMWAYIFGRCVLLFLEKRYLLRRHTRLEDDMNDNNDTCSGTK</sequence>
<protein>
    <submittedName>
        <fullName evidence="2">Glutamine-dependent carbamoyl-phosphate synthetase</fullName>
    </submittedName>
</protein>
<dbReference type="OMA" id="NCSASRF"/>
<dbReference type="GeneID" id="40333294"/>
<name>A0A3R7KMC8_TRYRA</name>
<evidence type="ECO:0000313" key="2">
    <source>
        <dbReference type="EMBL" id="RNE97374.1"/>
    </source>
</evidence>
<keyword evidence="1" id="KW-0812">Transmembrane</keyword>
<dbReference type="Proteomes" id="UP000283634">
    <property type="component" value="Unassembled WGS sequence"/>
</dbReference>
<feature type="transmembrane region" description="Helical" evidence="1">
    <location>
        <begin position="164"/>
        <end position="191"/>
    </location>
</feature>
<keyword evidence="3" id="KW-1185">Reference proteome</keyword>
<dbReference type="AlphaFoldDB" id="A0A3R7KMC8"/>
<reference evidence="2 3" key="1">
    <citation type="journal article" date="2018" name="BMC Genomics">
        <title>Genomic comparison of Trypanosoma conorhini and Trypanosoma rangeli to Trypanosoma cruzi strains of high and low virulence.</title>
        <authorList>
            <person name="Bradwell K.R."/>
            <person name="Koparde V.N."/>
            <person name="Matveyev A.V."/>
            <person name="Serrano M.G."/>
            <person name="Alves J.M."/>
            <person name="Parikh H."/>
            <person name="Huang B."/>
            <person name="Lee V."/>
            <person name="Espinosa-Alvarez O."/>
            <person name="Ortiz P.A."/>
            <person name="Costa-Martins A.G."/>
            <person name="Teixeira M.M."/>
            <person name="Buck G.A."/>
        </authorList>
    </citation>
    <scope>NUCLEOTIDE SEQUENCE [LARGE SCALE GENOMIC DNA]</scope>
    <source>
        <strain evidence="2 3">AM80</strain>
    </source>
</reference>
<keyword evidence="1" id="KW-0472">Membrane</keyword>